<dbReference type="EMBL" id="CAJPDR010001035">
    <property type="protein sequence ID" value="CAF9943446.1"/>
    <property type="molecule type" value="Genomic_DNA"/>
</dbReference>
<dbReference type="Proteomes" id="UP000664203">
    <property type="component" value="Unassembled WGS sequence"/>
</dbReference>
<evidence type="ECO:0000313" key="4">
    <source>
        <dbReference type="EMBL" id="CAF9943446.1"/>
    </source>
</evidence>
<dbReference type="GO" id="GO:0000272">
    <property type="term" value="P:polysaccharide catabolic process"/>
    <property type="evidence" value="ECO:0007669"/>
    <property type="project" value="UniProtKB-KW"/>
</dbReference>
<keyword evidence="2" id="KW-0119">Carbohydrate metabolism</keyword>
<gene>
    <name evidence="4" type="ORF">ALECFALPRED_000364</name>
</gene>
<feature type="signal peptide" evidence="3">
    <location>
        <begin position="1"/>
        <end position="17"/>
    </location>
</feature>
<keyword evidence="2" id="KW-0624">Polysaccharide degradation</keyword>
<dbReference type="InterPro" id="IPR013320">
    <property type="entry name" value="ConA-like_dom_sf"/>
</dbReference>
<dbReference type="PANTHER" id="PTHR34002:SF9">
    <property type="entry name" value="XYLOGLUCAN-SPECIFIC ENDO-BETA-1,4-GLUCANASE A"/>
    <property type="match status" value="1"/>
</dbReference>
<dbReference type="SUPFAM" id="SSF49899">
    <property type="entry name" value="Concanavalin A-like lectins/glucanases"/>
    <property type="match status" value="1"/>
</dbReference>
<protein>
    <recommendedName>
        <fullName evidence="6">Glycoside hydrolase family 12 protein</fullName>
    </recommendedName>
</protein>
<dbReference type="AlphaFoldDB" id="A0A8H3J9M9"/>
<keyword evidence="3" id="KW-0732">Signal</keyword>
<comment type="caution">
    <text evidence="4">The sequence shown here is derived from an EMBL/GenBank/DDBJ whole genome shotgun (WGS) entry which is preliminary data.</text>
</comment>
<sequence length="251" mass="26487">MQAFLHLLPLLASFAFSSVTPSRPLEPRQDSECGQFTTISSGSFTVGADEWGASSGTGSQCAEINGVNDGSLAWDTTWTWSDGPSNVKSFTNVVSSSTYCEALSSIGSIPTSWSWSYSGSAIRANVVYDTFLGSSCSGAQDYEVMVWLGTFGGVDPLSNNGYPPTPTASPTIGDYTFNLVIGTEGSSTVYSFVGVSNITGFSGNLIDFYDYLETNQGLPSDYYVQSIAAGTEVFTGSDAELSTSSYTISMS</sequence>
<evidence type="ECO:0000256" key="1">
    <source>
        <dbReference type="ARBA" id="ARBA00005519"/>
    </source>
</evidence>
<name>A0A8H3J9M9_9LECA</name>
<dbReference type="OrthoDB" id="95118at2759"/>
<keyword evidence="2" id="KW-0326">Glycosidase</keyword>
<organism evidence="4 5">
    <name type="scientific">Alectoria fallacina</name>
    <dbReference type="NCBI Taxonomy" id="1903189"/>
    <lineage>
        <taxon>Eukaryota</taxon>
        <taxon>Fungi</taxon>
        <taxon>Dikarya</taxon>
        <taxon>Ascomycota</taxon>
        <taxon>Pezizomycotina</taxon>
        <taxon>Lecanoromycetes</taxon>
        <taxon>OSLEUM clade</taxon>
        <taxon>Lecanoromycetidae</taxon>
        <taxon>Lecanorales</taxon>
        <taxon>Lecanorineae</taxon>
        <taxon>Parmeliaceae</taxon>
        <taxon>Alectoria</taxon>
    </lineage>
</organism>
<comment type="similarity">
    <text evidence="1 2">Belongs to the glycosyl hydrolase 12 (cellulase H) family.</text>
</comment>
<dbReference type="InterPro" id="IPR013319">
    <property type="entry name" value="GH11/12"/>
</dbReference>
<accession>A0A8H3J9M9</accession>
<evidence type="ECO:0000256" key="2">
    <source>
        <dbReference type="RuleBase" id="RU361163"/>
    </source>
</evidence>
<dbReference type="InterPro" id="IPR002594">
    <property type="entry name" value="GH12"/>
</dbReference>
<dbReference type="GO" id="GO:0008810">
    <property type="term" value="F:cellulase activity"/>
    <property type="evidence" value="ECO:0007669"/>
    <property type="project" value="InterPro"/>
</dbReference>
<evidence type="ECO:0000313" key="5">
    <source>
        <dbReference type="Proteomes" id="UP000664203"/>
    </source>
</evidence>
<keyword evidence="5" id="KW-1185">Reference proteome</keyword>
<evidence type="ECO:0008006" key="6">
    <source>
        <dbReference type="Google" id="ProtNLM"/>
    </source>
</evidence>
<dbReference type="Pfam" id="PF01670">
    <property type="entry name" value="Glyco_hydro_12"/>
    <property type="match status" value="1"/>
</dbReference>
<reference evidence="4" key="1">
    <citation type="submission" date="2021-03" db="EMBL/GenBank/DDBJ databases">
        <authorList>
            <person name="Tagirdzhanova G."/>
        </authorList>
    </citation>
    <scope>NUCLEOTIDE SEQUENCE</scope>
</reference>
<feature type="chain" id="PRO_5034462462" description="Glycoside hydrolase family 12 protein" evidence="3">
    <location>
        <begin position="18"/>
        <end position="251"/>
    </location>
</feature>
<keyword evidence="2" id="KW-0378">Hydrolase</keyword>
<evidence type="ECO:0000256" key="3">
    <source>
        <dbReference type="SAM" id="SignalP"/>
    </source>
</evidence>
<dbReference type="Gene3D" id="2.60.120.180">
    <property type="match status" value="1"/>
</dbReference>
<proteinExistence type="inferred from homology"/>
<dbReference type="PANTHER" id="PTHR34002">
    <property type="entry name" value="BLR1656 PROTEIN"/>
    <property type="match status" value="1"/>
</dbReference>